<sequence length="33" mass="3748">MKTNHSLSTSGVRTILMRKMRMLFLSIPIISSP</sequence>
<organism evidence="1 2">
    <name type="scientific">Linum tenue</name>
    <dbReference type="NCBI Taxonomy" id="586396"/>
    <lineage>
        <taxon>Eukaryota</taxon>
        <taxon>Viridiplantae</taxon>
        <taxon>Streptophyta</taxon>
        <taxon>Embryophyta</taxon>
        <taxon>Tracheophyta</taxon>
        <taxon>Spermatophyta</taxon>
        <taxon>Magnoliopsida</taxon>
        <taxon>eudicotyledons</taxon>
        <taxon>Gunneridae</taxon>
        <taxon>Pentapetalae</taxon>
        <taxon>rosids</taxon>
        <taxon>fabids</taxon>
        <taxon>Malpighiales</taxon>
        <taxon>Linaceae</taxon>
        <taxon>Linum</taxon>
    </lineage>
</organism>
<gene>
    <name evidence="1" type="ORF">LITE_LOCUS48640</name>
</gene>
<evidence type="ECO:0000313" key="2">
    <source>
        <dbReference type="Proteomes" id="UP001154282"/>
    </source>
</evidence>
<dbReference type="EMBL" id="CAMGYJ010000011">
    <property type="protein sequence ID" value="CAI0558120.1"/>
    <property type="molecule type" value="Genomic_DNA"/>
</dbReference>
<evidence type="ECO:0000313" key="1">
    <source>
        <dbReference type="EMBL" id="CAI0558120.1"/>
    </source>
</evidence>
<reference evidence="1" key="1">
    <citation type="submission" date="2022-08" db="EMBL/GenBank/DDBJ databases">
        <authorList>
            <person name="Gutierrez-Valencia J."/>
        </authorList>
    </citation>
    <scope>NUCLEOTIDE SEQUENCE</scope>
</reference>
<protein>
    <submittedName>
        <fullName evidence="1">Uncharacterized protein</fullName>
    </submittedName>
</protein>
<dbReference type="Proteomes" id="UP001154282">
    <property type="component" value="Unassembled WGS sequence"/>
</dbReference>
<comment type="caution">
    <text evidence="1">The sequence shown here is derived from an EMBL/GenBank/DDBJ whole genome shotgun (WGS) entry which is preliminary data.</text>
</comment>
<feature type="non-terminal residue" evidence="1">
    <location>
        <position position="33"/>
    </location>
</feature>
<proteinExistence type="predicted"/>
<keyword evidence="2" id="KW-1185">Reference proteome</keyword>
<dbReference type="AlphaFoldDB" id="A0AAV0RKM2"/>
<name>A0AAV0RKM2_9ROSI</name>
<accession>A0AAV0RKM2</accession>